<dbReference type="PANTHER" id="PTHR46609:SF6">
    <property type="entry name" value="EXONUCLEASE, PHAGE-TYPE_RECB, C-TERMINAL DOMAIN-CONTAINING PROTEIN-RELATED"/>
    <property type="match status" value="1"/>
</dbReference>
<evidence type="ECO:0000313" key="3">
    <source>
        <dbReference type="EMBL" id="OAH60115.1"/>
    </source>
</evidence>
<protein>
    <recommendedName>
        <fullName evidence="2">YqaJ viral recombinase domain-containing protein</fullName>
    </recommendedName>
</protein>
<evidence type="ECO:0000256" key="1">
    <source>
        <dbReference type="SAM" id="Coils"/>
    </source>
</evidence>
<evidence type="ECO:0000259" key="2">
    <source>
        <dbReference type="Pfam" id="PF09588"/>
    </source>
</evidence>
<comment type="caution">
    <text evidence="3">The sequence shown here is derived from an EMBL/GenBank/DDBJ whole genome shotgun (WGS) entry which is preliminary data.</text>
</comment>
<dbReference type="STRING" id="29332.AWH48_11385"/>
<dbReference type="PANTHER" id="PTHR46609">
    <property type="entry name" value="EXONUCLEASE, PHAGE-TYPE/RECB, C-TERMINAL DOMAIN-CONTAINING PROTEIN"/>
    <property type="match status" value="1"/>
</dbReference>
<dbReference type="InterPro" id="IPR011604">
    <property type="entry name" value="PDDEXK-like_dom_sf"/>
</dbReference>
<proteinExistence type="predicted"/>
<name>A0A177L482_9BACI</name>
<dbReference type="EMBL" id="LQWY01000053">
    <property type="protein sequence ID" value="OAH60115.1"/>
    <property type="molecule type" value="Genomic_DNA"/>
</dbReference>
<dbReference type="Pfam" id="PF09588">
    <property type="entry name" value="YqaJ"/>
    <property type="match status" value="1"/>
</dbReference>
<evidence type="ECO:0000313" key="4">
    <source>
        <dbReference type="Proteomes" id="UP000076935"/>
    </source>
</evidence>
<dbReference type="InterPro" id="IPR019080">
    <property type="entry name" value="YqaJ_viral_recombinase"/>
</dbReference>
<accession>A0A177L482</accession>
<dbReference type="InterPro" id="IPR011335">
    <property type="entry name" value="Restrct_endonuc-II-like"/>
</dbReference>
<dbReference type="InterPro" id="IPR051703">
    <property type="entry name" value="NF-kappa-B_Signaling_Reg"/>
</dbReference>
<dbReference type="Gene3D" id="3.90.320.10">
    <property type="match status" value="1"/>
</dbReference>
<dbReference type="AlphaFoldDB" id="A0A177L482"/>
<feature type="domain" description="YqaJ viral recombinase" evidence="2">
    <location>
        <begin position="13"/>
        <end position="159"/>
    </location>
</feature>
<keyword evidence="1" id="KW-0175">Coiled coil</keyword>
<gene>
    <name evidence="3" type="ORF">AWH49_18025</name>
</gene>
<feature type="coiled-coil region" evidence="1">
    <location>
        <begin position="243"/>
        <end position="270"/>
    </location>
</feature>
<sequence>MNALSTLDLSRHDWLMERRNGIGGSDSAAIAGVNKYSSPMKVYLEKTNQIESEEIFSVNDQGGFEEGSEAAYFGVLNENLVAQEFSRRTGLKVRRRNAILKHPEYEFIYANVDRLIVGKNEGLECKTASEYLKAEWEGDEIPASYLLQCQHYMAVTGYEAWWIAVLVGGNKFIHKRIERDEELITYLINIEKEFWENHVIPNNPPAFDGSIASSDLLKAMYPQHEPDSTIELTSDFQVYIDSYKTLEEDLSQIKEKMTECQNILKGAIQENETAFIGEQKITWKSQVSNRIDSTRLKKEQPDIYEQYIKQSISRPFKIK</sequence>
<dbReference type="RefSeq" id="WP_063966386.1">
    <property type="nucleotide sequence ID" value="NZ_JBCNAN010000022.1"/>
</dbReference>
<keyword evidence="4" id="KW-1185">Reference proteome</keyword>
<dbReference type="NCBIfam" id="TIGR03033">
    <property type="entry name" value="phage_rel_nuc"/>
    <property type="match status" value="1"/>
</dbReference>
<reference evidence="3 4" key="1">
    <citation type="submission" date="2016-01" db="EMBL/GenBank/DDBJ databases">
        <title>Investigation of taxonomic status of Bacillus aminovorans.</title>
        <authorList>
            <person name="Verma A."/>
            <person name="Pal Y."/>
            <person name="Krishnamurthi S."/>
        </authorList>
    </citation>
    <scope>NUCLEOTIDE SEQUENCE [LARGE SCALE GENOMIC DNA]</scope>
    <source>
        <strain evidence="3 4">DSM 1314</strain>
    </source>
</reference>
<dbReference type="Proteomes" id="UP000076935">
    <property type="component" value="Unassembled WGS sequence"/>
</dbReference>
<organism evidence="3 4">
    <name type="scientific">Domibacillus aminovorans</name>
    <dbReference type="NCBI Taxonomy" id="29332"/>
    <lineage>
        <taxon>Bacteria</taxon>
        <taxon>Bacillati</taxon>
        <taxon>Bacillota</taxon>
        <taxon>Bacilli</taxon>
        <taxon>Bacillales</taxon>
        <taxon>Bacillaceae</taxon>
        <taxon>Domibacillus</taxon>
    </lineage>
</organism>
<dbReference type="SUPFAM" id="SSF52980">
    <property type="entry name" value="Restriction endonuclease-like"/>
    <property type="match status" value="1"/>
</dbReference>
<dbReference type="InterPro" id="IPR017482">
    <property type="entry name" value="Lambda-type_endonuclease"/>
</dbReference>